<dbReference type="Pfam" id="PF00582">
    <property type="entry name" value="Usp"/>
    <property type="match status" value="2"/>
</dbReference>
<organism evidence="3 5">
    <name type="scientific">Oceanimonas baumannii</name>
    <dbReference type="NCBI Taxonomy" id="129578"/>
    <lineage>
        <taxon>Bacteria</taxon>
        <taxon>Pseudomonadati</taxon>
        <taxon>Pseudomonadota</taxon>
        <taxon>Gammaproteobacteria</taxon>
        <taxon>Aeromonadales</taxon>
        <taxon>Aeromonadaceae</taxon>
        <taxon>Oceanimonas</taxon>
    </lineage>
</organism>
<evidence type="ECO:0000256" key="1">
    <source>
        <dbReference type="ARBA" id="ARBA00008791"/>
    </source>
</evidence>
<dbReference type="RefSeq" id="WP_094278546.1">
    <property type="nucleotide sequence ID" value="NZ_NQJF01000008.1"/>
</dbReference>
<gene>
    <name evidence="3" type="ORF">B6S09_11065</name>
    <name evidence="4" type="ORF">LY04_02031</name>
</gene>
<dbReference type="PANTHER" id="PTHR46268:SF6">
    <property type="entry name" value="UNIVERSAL STRESS PROTEIN UP12"/>
    <property type="match status" value="1"/>
</dbReference>
<evidence type="ECO:0000313" key="6">
    <source>
        <dbReference type="Proteomes" id="UP000295058"/>
    </source>
</evidence>
<dbReference type="InterPro" id="IPR006015">
    <property type="entry name" value="Universal_stress_UspA"/>
</dbReference>
<dbReference type="OrthoDB" id="9804721at2"/>
<comment type="similarity">
    <text evidence="1">Belongs to the universal stress protein A family.</text>
</comment>
<reference evidence="4 6" key="2">
    <citation type="submission" date="2019-03" db="EMBL/GenBank/DDBJ databases">
        <title>Genomic Encyclopedia of Archaeal and Bacterial Type Strains, Phase II (KMG-II): from individual species to whole genera.</title>
        <authorList>
            <person name="Goeker M."/>
        </authorList>
    </citation>
    <scope>NUCLEOTIDE SEQUENCE [LARGE SCALE GENOMIC DNA]</scope>
    <source>
        <strain evidence="4 6">DSM 15594</strain>
    </source>
</reference>
<dbReference type="Proteomes" id="UP000243640">
    <property type="component" value="Unassembled WGS sequence"/>
</dbReference>
<dbReference type="Gene3D" id="3.40.50.12370">
    <property type="match status" value="1"/>
</dbReference>
<dbReference type="PRINTS" id="PR01438">
    <property type="entry name" value="UNVRSLSTRESS"/>
</dbReference>
<dbReference type="AlphaFoldDB" id="A0A235CIY0"/>
<dbReference type="EMBL" id="SODO01000007">
    <property type="protein sequence ID" value="TDW58679.1"/>
    <property type="molecule type" value="Genomic_DNA"/>
</dbReference>
<keyword evidence="6" id="KW-1185">Reference proteome</keyword>
<accession>A0A235CIY0</accession>
<feature type="domain" description="UspA" evidence="2">
    <location>
        <begin position="1"/>
        <end position="157"/>
    </location>
</feature>
<evidence type="ECO:0000313" key="5">
    <source>
        <dbReference type="Proteomes" id="UP000243640"/>
    </source>
</evidence>
<dbReference type="CDD" id="cd00293">
    <property type="entry name" value="USP-like"/>
    <property type="match status" value="2"/>
</dbReference>
<protein>
    <submittedName>
        <fullName evidence="4">Nucleotide-binding universal stress UspA family protein</fullName>
    </submittedName>
    <submittedName>
        <fullName evidence="3">Universal stress protein UspA</fullName>
    </submittedName>
</protein>
<dbReference type="InterPro" id="IPR006016">
    <property type="entry name" value="UspA"/>
</dbReference>
<evidence type="ECO:0000259" key="2">
    <source>
        <dbReference type="Pfam" id="PF00582"/>
    </source>
</evidence>
<evidence type="ECO:0000313" key="3">
    <source>
        <dbReference type="EMBL" id="OYD23987.1"/>
    </source>
</evidence>
<dbReference type="SUPFAM" id="SSF52402">
    <property type="entry name" value="Adenine nucleotide alpha hydrolases-like"/>
    <property type="match status" value="2"/>
</dbReference>
<dbReference type="PANTHER" id="PTHR46268">
    <property type="entry name" value="STRESS RESPONSE PROTEIN NHAX"/>
    <property type="match status" value="1"/>
</dbReference>
<proteinExistence type="inferred from homology"/>
<reference evidence="3 5" key="1">
    <citation type="submission" date="2017-08" db="EMBL/GenBank/DDBJ databases">
        <title>Draft Genome Sequence of the Marine Bacterium Oceanimonas baumannii ATCC 700832.</title>
        <authorList>
            <person name="Mcclelland W.D."/>
            <person name="Brennan M.A."/>
            <person name="Trachtenberg A.M."/>
            <person name="Maclea K.S."/>
        </authorList>
    </citation>
    <scope>NUCLEOTIDE SEQUENCE [LARGE SCALE GENOMIC DNA]</scope>
    <source>
        <strain evidence="3 5">ATCC 700832</strain>
    </source>
</reference>
<dbReference type="Proteomes" id="UP000295058">
    <property type="component" value="Unassembled WGS sequence"/>
</dbReference>
<sequence>MTEQVLACIDGSGHAAGVCDWAGWAAQRLGAPLTMIHILDKNPEPVQGDLSGSIGLGSQEQLLAELAELDARRGKLAREQGRLMLEAAKQRVSANGATDVDTLQRHGTLVDNLVELEPHTRLLVLGRHGEASTSAHAHLGSHVEQVIRAMHRPVLVTQGEFHAPQKIMLAFDGSATTCKGVEMLAASPLFKGLELHLALAGANTDDNRAQLEWARQLLEQADISATTAIVPGDAGKALVSYQQEHDIHLIIMGAYGHSRIRQWLVGSTTTAMLRDAMTPLLILR</sequence>
<feature type="domain" description="UspA" evidence="2">
    <location>
        <begin position="205"/>
        <end position="284"/>
    </location>
</feature>
<evidence type="ECO:0000313" key="4">
    <source>
        <dbReference type="EMBL" id="TDW58679.1"/>
    </source>
</evidence>
<comment type="caution">
    <text evidence="3">The sequence shown here is derived from an EMBL/GenBank/DDBJ whole genome shotgun (WGS) entry which is preliminary data.</text>
</comment>
<name>A0A235CIY0_9GAMM</name>
<dbReference type="EMBL" id="NQJF01000008">
    <property type="protein sequence ID" value="OYD23987.1"/>
    <property type="molecule type" value="Genomic_DNA"/>
</dbReference>